<name>A0A812T1X2_9DINO</name>
<dbReference type="InterPro" id="IPR036691">
    <property type="entry name" value="Endo/exonu/phosph_ase_sf"/>
</dbReference>
<dbReference type="GO" id="GO:0003824">
    <property type="term" value="F:catalytic activity"/>
    <property type="evidence" value="ECO:0007669"/>
    <property type="project" value="InterPro"/>
</dbReference>
<keyword evidence="4" id="KW-1185">Reference proteome</keyword>
<dbReference type="AlphaFoldDB" id="A0A812T1X2"/>
<evidence type="ECO:0000256" key="1">
    <source>
        <dbReference type="SAM" id="SignalP"/>
    </source>
</evidence>
<gene>
    <name evidence="3" type="ORF">SNEC2469_LOCUS14640</name>
</gene>
<feature type="domain" description="Endonuclease/exonuclease/phosphatase" evidence="2">
    <location>
        <begin position="63"/>
        <end position="251"/>
    </location>
</feature>
<accession>A0A812T1X2</accession>
<dbReference type="EMBL" id="CAJNJA010023531">
    <property type="protein sequence ID" value="CAE7512474.1"/>
    <property type="molecule type" value="Genomic_DNA"/>
</dbReference>
<sequence>MKGSCLLWLCGLVWIVQSEISNQSLETALNTSISAGGQPFIVVTYNLYWWCVSDEYGNCPQNKDGKGFQKLFARIQQNGPFDLIGFQECDDVGKVIGGTSLAASFEYYTPKTGNDAPMAWQHSKFTAIEGPGTDKYGDRHMNWVRLQVIGSSATIFFANTHGPLDQCGGGPGETVASNYVNAVYSHKKPGDLVVFTGDFNCGQNQDTIKKLAQAFELDATDTSYNGADHIFSSEGVRVLWKGSSPGSPSDHQLLKAVLEASSPSPPSPPSPPHPSGCPVPPDNGGCCTSCSSNHYCPSNKGCYSTGESGCIGGYCPAPAVEPWCWQSVL</sequence>
<dbReference type="OrthoDB" id="431478at2759"/>
<evidence type="ECO:0000313" key="3">
    <source>
        <dbReference type="EMBL" id="CAE7512474.1"/>
    </source>
</evidence>
<comment type="caution">
    <text evidence="3">The sequence shown here is derived from an EMBL/GenBank/DDBJ whole genome shotgun (WGS) entry which is preliminary data.</text>
</comment>
<dbReference type="Gene3D" id="3.60.10.10">
    <property type="entry name" value="Endonuclease/exonuclease/phosphatase"/>
    <property type="match status" value="1"/>
</dbReference>
<evidence type="ECO:0000259" key="2">
    <source>
        <dbReference type="Pfam" id="PF03372"/>
    </source>
</evidence>
<dbReference type="Pfam" id="PF03372">
    <property type="entry name" value="Exo_endo_phos"/>
    <property type="match status" value="1"/>
</dbReference>
<reference evidence="3" key="1">
    <citation type="submission" date="2021-02" db="EMBL/GenBank/DDBJ databases">
        <authorList>
            <person name="Dougan E. K."/>
            <person name="Rhodes N."/>
            <person name="Thang M."/>
            <person name="Chan C."/>
        </authorList>
    </citation>
    <scope>NUCLEOTIDE SEQUENCE</scope>
</reference>
<feature type="chain" id="PRO_5032744407" description="Endonuclease/exonuclease/phosphatase domain-containing protein" evidence="1">
    <location>
        <begin position="19"/>
        <end position="329"/>
    </location>
</feature>
<dbReference type="Proteomes" id="UP000601435">
    <property type="component" value="Unassembled WGS sequence"/>
</dbReference>
<feature type="signal peptide" evidence="1">
    <location>
        <begin position="1"/>
        <end position="18"/>
    </location>
</feature>
<evidence type="ECO:0000313" key="4">
    <source>
        <dbReference type="Proteomes" id="UP000601435"/>
    </source>
</evidence>
<protein>
    <recommendedName>
        <fullName evidence="2">Endonuclease/exonuclease/phosphatase domain-containing protein</fullName>
    </recommendedName>
</protein>
<organism evidence="3 4">
    <name type="scientific">Symbiodinium necroappetens</name>
    <dbReference type="NCBI Taxonomy" id="1628268"/>
    <lineage>
        <taxon>Eukaryota</taxon>
        <taxon>Sar</taxon>
        <taxon>Alveolata</taxon>
        <taxon>Dinophyceae</taxon>
        <taxon>Suessiales</taxon>
        <taxon>Symbiodiniaceae</taxon>
        <taxon>Symbiodinium</taxon>
    </lineage>
</organism>
<proteinExistence type="predicted"/>
<keyword evidence="1" id="KW-0732">Signal</keyword>
<dbReference type="SUPFAM" id="SSF56219">
    <property type="entry name" value="DNase I-like"/>
    <property type="match status" value="1"/>
</dbReference>
<dbReference type="InterPro" id="IPR005135">
    <property type="entry name" value="Endo/exonuclease/phosphatase"/>
</dbReference>